<feature type="compositionally biased region" description="Basic and acidic residues" evidence="1">
    <location>
        <begin position="737"/>
        <end position="764"/>
    </location>
</feature>
<feature type="compositionally biased region" description="Basic and acidic residues" evidence="1">
    <location>
        <begin position="342"/>
        <end position="373"/>
    </location>
</feature>
<feature type="compositionally biased region" description="Basic and acidic residues" evidence="1">
    <location>
        <begin position="545"/>
        <end position="567"/>
    </location>
</feature>
<dbReference type="EMBL" id="QWLM01000004">
    <property type="protein sequence ID" value="RHW46687.1"/>
    <property type="molecule type" value="Genomic_DNA"/>
</dbReference>
<dbReference type="AlphaFoldDB" id="A0A417Z7S7"/>
<feature type="compositionally biased region" description="Basic and acidic residues" evidence="1">
    <location>
        <begin position="672"/>
        <end position="684"/>
    </location>
</feature>
<dbReference type="Proteomes" id="UP000285376">
    <property type="component" value="Unassembled WGS sequence"/>
</dbReference>
<evidence type="ECO:0000256" key="1">
    <source>
        <dbReference type="SAM" id="MobiDB-lite"/>
    </source>
</evidence>
<feature type="compositionally biased region" description="Basic and acidic residues" evidence="1">
    <location>
        <begin position="619"/>
        <end position="634"/>
    </location>
</feature>
<feature type="compositionally biased region" description="Basic and acidic residues" evidence="1">
    <location>
        <begin position="381"/>
        <end position="402"/>
    </location>
</feature>
<feature type="compositionally biased region" description="Basic and acidic residues" evidence="1">
    <location>
        <begin position="874"/>
        <end position="895"/>
    </location>
</feature>
<organism evidence="2 3">
    <name type="scientific">Dermacoccus abyssi</name>
    <dbReference type="NCBI Taxonomy" id="322596"/>
    <lineage>
        <taxon>Bacteria</taxon>
        <taxon>Bacillati</taxon>
        <taxon>Actinomycetota</taxon>
        <taxon>Actinomycetes</taxon>
        <taxon>Micrococcales</taxon>
        <taxon>Dermacoccaceae</taxon>
        <taxon>Dermacoccus</taxon>
    </lineage>
</organism>
<protein>
    <submittedName>
        <fullName evidence="2">DivIVA domain-containing protein</fullName>
    </submittedName>
</protein>
<feature type="region of interest" description="Disordered" evidence="1">
    <location>
        <begin position="420"/>
        <end position="1015"/>
    </location>
</feature>
<evidence type="ECO:0000313" key="2">
    <source>
        <dbReference type="EMBL" id="RHW46687.1"/>
    </source>
</evidence>
<sequence length="1015" mass="110763">MVKPSYPRSMTRVHAAERISWSRLWARWARGSSVLQSHMKPTATPLHCQTRECNFARMSYEVQLHLWRRHLGARAPLARHRETTLRTRGYRPGAPVVRLNQEPLPPQRIRNRGDMKMLTAHEVRTAQFHRADAGKVGYDEVGVDDYLDRVADTLEAIERGGQMPSHAVSANDVVEVVFSERGPQSAGGYDLDDVDDLLDRVAQRIRAYEDGVRRASAPVDAGPPSDAEADSRGVVRDERTDGADEREHGAHGGHGVAGAGVAGAAAYERREDRADVDPRGDVRDDRYDERGFVDERDLRDERRPEAYAEPAAPELQDSPRSAFADDGGVRDGEALAVAGGAPRREERFDDERGFEPADERRGGFGEPGVRVDEVSDAAAFDGRRDENVADERAFDGRERRDERGFVGRDAGLVAGGGAVAAGGAAAAHGQRDERRDDAFASDTRDDVRDDRAGDAGAGRQGGVNMVGSDPVDEAPIMAPDESGRNRELRSDDRSDVNTSHDAAYAAPAERDTLANDSAVTPEERFDAERRDDGVRDEQLGNEPFADERRDADLRDERGFEGEREERSSGFGPAGVAAAAAGGYAAHRHSDQGERNDWAPRDERDAVRIDGEPVSDDAGDPVRREHDAADYHDPVAAHSETFAEPVPPQQVSAEEARPVAAAEQGDNWAFEDNGLRRDRAPRYPDEGAILLQGEDEGPRADERFQGSNAYEGDAVAGGDAVADERTSATQPEIVSYRATDRRVPLPRSEARRSMSDEDREAEAQYHPEYSAYSSPEDGAGDSPRRSTGGAYDESASMPASDLDRGPDAGVLPTEQAPLVDDRPVAPEAPVAQDARRDGEFDPFSEPSAVTERPLPTQPTERGEAPQAAPPQTGGFERDPFADDAGRDSFERPEQPARAETFGGRGTDGPHRVAPMNEETARVREPREGGFEQPGVGNRDPFADDARRDGSFDVAGGGDDVREQQSFEASSPVADDRASDMGRPESIDRPQPIDKAERLPERDDTSRKGLLRRIFKG</sequence>
<name>A0A417Z7S7_9MICO</name>
<feature type="compositionally biased region" description="Basic and acidic residues" evidence="1">
    <location>
        <begin position="229"/>
        <end position="250"/>
    </location>
</feature>
<proteinExistence type="predicted"/>
<gene>
    <name evidence="2" type="ORF">D1832_05520</name>
</gene>
<accession>A0A417Z7S7</accession>
<feature type="compositionally biased region" description="Basic and acidic residues" evidence="1">
    <location>
        <begin position="972"/>
        <end position="1005"/>
    </location>
</feature>
<feature type="compositionally biased region" description="Basic and acidic residues" evidence="1">
    <location>
        <begin position="267"/>
        <end position="306"/>
    </location>
</feature>
<feature type="compositionally biased region" description="Low complexity" evidence="1">
    <location>
        <begin position="568"/>
        <end position="584"/>
    </location>
</feature>
<feature type="compositionally biased region" description="Basic and acidic residues" evidence="1">
    <location>
        <begin position="521"/>
        <end position="538"/>
    </location>
</feature>
<feature type="compositionally biased region" description="Basic and acidic residues" evidence="1">
    <location>
        <begin position="917"/>
        <end position="928"/>
    </location>
</feature>
<dbReference type="Gene3D" id="6.10.250.660">
    <property type="match status" value="1"/>
</dbReference>
<dbReference type="InterPro" id="IPR019933">
    <property type="entry name" value="DivIVA_domain"/>
</dbReference>
<feature type="region of interest" description="Disordered" evidence="1">
    <location>
        <begin position="211"/>
        <end position="402"/>
    </location>
</feature>
<feature type="compositionally biased region" description="Basic and acidic residues" evidence="1">
    <location>
        <begin position="939"/>
        <end position="949"/>
    </location>
</feature>
<feature type="compositionally biased region" description="Basic and acidic residues" evidence="1">
    <location>
        <begin position="429"/>
        <end position="453"/>
    </location>
</feature>
<comment type="caution">
    <text evidence="2">The sequence shown here is derived from an EMBL/GenBank/DDBJ whole genome shotgun (WGS) entry which is preliminary data.</text>
</comment>
<feature type="compositionally biased region" description="Basic and acidic residues" evidence="1">
    <location>
        <begin position="587"/>
        <end position="610"/>
    </location>
</feature>
<feature type="compositionally biased region" description="Gly residues" evidence="1">
    <location>
        <begin position="252"/>
        <end position="261"/>
    </location>
</feature>
<feature type="compositionally biased region" description="Basic and acidic residues" evidence="1">
    <location>
        <begin position="481"/>
        <end position="495"/>
    </location>
</feature>
<reference evidence="2 3" key="1">
    <citation type="submission" date="2018-08" db="EMBL/GenBank/DDBJ databases">
        <title>Whole genome sequence analysis of Dermacoccus abyssi bacteria isolated from Deep Mariana trench Micromonospora spp reveals genes involved in the environmental adaptation and production of secondary metabolites.</title>
        <authorList>
            <person name="Abdel-Mageed W.M."/>
            <person name="Lehri B."/>
            <person name="Nouioui I."/>
            <person name="Goodfellow I."/>
            <person name="Jaspars M."/>
            <person name="Karlyshev A."/>
        </authorList>
    </citation>
    <scope>NUCLEOTIDE SEQUENCE [LARGE SCALE GENOMIC DNA]</scope>
    <source>
        <strain evidence="2 3">MT1.1</strain>
    </source>
</reference>
<dbReference type="NCBIfam" id="TIGR03544">
    <property type="entry name" value="DivI1A_domain"/>
    <property type="match status" value="2"/>
</dbReference>
<evidence type="ECO:0000313" key="3">
    <source>
        <dbReference type="Proteomes" id="UP000285376"/>
    </source>
</evidence>